<evidence type="ECO:0000256" key="2">
    <source>
        <dbReference type="ARBA" id="ARBA00022723"/>
    </source>
</evidence>
<dbReference type="InterPro" id="IPR027806">
    <property type="entry name" value="HARBI1_dom"/>
</dbReference>
<dbReference type="Pfam" id="PF13359">
    <property type="entry name" value="DDE_Tnp_4"/>
    <property type="match status" value="1"/>
</dbReference>
<feature type="domain" description="DDE Tnp4" evidence="3">
    <location>
        <begin position="1"/>
        <end position="162"/>
    </location>
</feature>
<reference evidence="4 5" key="1">
    <citation type="journal article" date="2012" name="Genome Biol.">
        <title>Genome and low-iron response of an oceanic diatom adapted to chronic iron limitation.</title>
        <authorList>
            <person name="Lommer M."/>
            <person name="Specht M."/>
            <person name="Roy A.S."/>
            <person name="Kraemer L."/>
            <person name="Andreson R."/>
            <person name="Gutowska M.A."/>
            <person name="Wolf J."/>
            <person name="Bergner S.V."/>
            <person name="Schilhabel M.B."/>
            <person name="Klostermeier U.C."/>
            <person name="Beiko R.G."/>
            <person name="Rosenstiel P."/>
            <person name="Hippler M."/>
            <person name="Laroche J."/>
        </authorList>
    </citation>
    <scope>NUCLEOTIDE SEQUENCE [LARGE SCALE GENOMIC DNA]</scope>
    <source>
        <strain evidence="4 5">CCMP1005</strain>
    </source>
</reference>
<dbReference type="GO" id="GO:0046872">
    <property type="term" value="F:metal ion binding"/>
    <property type="evidence" value="ECO:0007669"/>
    <property type="project" value="UniProtKB-KW"/>
</dbReference>
<proteinExistence type="predicted"/>
<comment type="caution">
    <text evidence="4">The sequence shown here is derived from an EMBL/GenBank/DDBJ whole genome shotgun (WGS) entry which is preliminary data.</text>
</comment>
<sequence>MDGTLLPLAIEPSCDDAADYHGRKFRYSLSVMVICDDRRKIRAYLSGFAGCCHDNRIWQFMDQHTQQEKHFAIVEYILCDTAFEPGNHAIPAFKAVRGQVLDRKENKFNFAMAKPRVISEHTNGIWKGRFPWLRHIRMQITNERKSLKRILRYIEATVVLHNVLIDLGADARGDDWDCEDDLTDIDEPDRAPDDLELYGLDHVVPRGLNKGTRREQLKEFIWDKWHPTYNYRSQSDDSSDSS</sequence>
<evidence type="ECO:0000313" key="4">
    <source>
        <dbReference type="EMBL" id="EJK67067.1"/>
    </source>
</evidence>
<comment type="cofactor">
    <cofactor evidence="1">
        <name>a divalent metal cation</name>
        <dbReference type="ChEBI" id="CHEBI:60240"/>
    </cofactor>
</comment>
<keyword evidence="2" id="KW-0479">Metal-binding</keyword>
<name>K0T947_THAOC</name>
<dbReference type="OMA" id="HFAIVEY"/>
<gene>
    <name evidence="4" type="ORF">THAOC_11945</name>
</gene>
<dbReference type="EMBL" id="AGNL01013716">
    <property type="protein sequence ID" value="EJK67067.1"/>
    <property type="molecule type" value="Genomic_DNA"/>
</dbReference>
<dbReference type="AlphaFoldDB" id="K0T947"/>
<protein>
    <recommendedName>
        <fullName evidence="3">DDE Tnp4 domain-containing protein</fullName>
    </recommendedName>
</protein>
<dbReference type="Proteomes" id="UP000266841">
    <property type="component" value="Unassembled WGS sequence"/>
</dbReference>
<dbReference type="eggNOG" id="KOG4585">
    <property type="taxonomic scope" value="Eukaryota"/>
</dbReference>
<evidence type="ECO:0000313" key="5">
    <source>
        <dbReference type="Proteomes" id="UP000266841"/>
    </source>
</evidence>
<evidence type="ECO:0000256" key="1">
    <source>
        <dbReference type="ARBA" id="ARBA00001968"/>
    </source>
</evidence>
<accession>K0T947</accession>
<organism evidence="4 5">
    <name type="scientific">Thalassiosira oceanica</name>
    <name type="common">Marine diatom</name>
    <dbReference type="NCBI Taxonomy" id="159749"/>
    <lineage>
        <taxon>Eukaryota</taxon>
        <taxon>Sar</taxon>
        <taxon>Stramenopiles</taxon>
        <taxon>Ochrophyta</taxon>
        <taxon>Bacillariophyta</taxon>
        <taxon>Coscinodiscophyceae</taxon>
        <taxon>Thalassiosirophycidae</taxon>
        <taxon>Thalassiosirales</taxon>
        <taxon>Thalassiosiraceae</taxon>
        <taxon>Thalassiosira</taxon>
    </lineage>
</organism>
<keyword evidence="5" id="KW-1185">Reference proteome</keyword>
<evidence type="ECO:0000259" key="3">
    <source>
        <dbReference type="Pfam" id="PF13359"/>
    </source>
</evidence>
<dbReference type="OrthoDB" id="125313at2759"/>